<dbReference type="Gene3D" id="3.40.1550.10">
    <property type="entry name" value="CheC-like"/>
    <property type="match status" value="1"/>
</dbReference>
<dbReference type="InterPro" id="IPR028976">
    <property type="entry name" value="CheC-like_sf"/>
</dbReference>
<dbReference type="Proteomes" id="UP000678228">
    <property type="component" value="Unassembled WGS sequence"/>
</dbReference>
<evidence type="ECO:0000313" key="4">
    <source>
        <dbReference type="Proteomes" id="UP000678228"/>
    </source>
</evidence>
<feature type="domain" description="Chemotaxis phosphatase CheX-like" evidence="2">
    <location>
        <begin position="42"/>
        <end position="135"/>
    </location>
</feature>
<dbReference type="RefSeq" id="WP_210597165.1">
    <property type="nucleotide sequence ID" value="NZ_JAGKSQ010000003.1"/>
</dbReference>
<dbReference type="CDD" id="cd17906">
    <property type="entry name" value="CheX"/>
    <property type="match status" value="1"/>
</dbReference>
<dbReference type="GO" id="GO:0006935">
    <property type="term" value="P:chemotaxis"/>
    <property type="evidence" value="ECO:0007669"/>
    <property type="project" value="UniProtKB-KW"/>
</dbReference>
<comment type="caution">
    <text evidence="3">The sequence shown here is derived from an EMBL/GenBank/DDBJ whole genome shotgun (WGS) entry which is preliminary data.</text>
</comment>
<keyword evidence="4" id="KW-1185">Reference proteome</keyword>
<evidence type="ECO:0000256" key="1">
    <source>
        <dbReference type="ARBA" id="ARBA00022500"/>
    </source>
</evidence>
<keyword evidence="1" id="KW-0145">Chemotaxis</keyword>
<organism evidence="3 4">
    <name type="scientific">Halalkalibacter suaedae</name>
    <dbReference type="NCBI Taxonomy" id="2822140"/>
    <lineage>
        <taxon>Bacteria</taxon>
        <taxon>Bacillati</taxon>
        <taxon>Bacillota</taxon>
        <taxon>Bacilli</taxon>
        <taxon>Bacillales</taxon>
        <taxon>Bacillaceae</taxon>
        <taxon>Halalkalibacter</taxon>
    </lineage>
</organism>
<dbReference type="GO" id="GO:0016787">
    <property type="term" value="F:hydrolase activity"/>
    <property type="evidence" value="ECO:0007669"/>
    <property type="project" value="InterPro"/>
</dbReference>
<sequence>MNVIHVNAICRATKEILTSHFGLDVTLLSPSAGTGTIPSDQVAVILGVKGQLTGQIVCTFSKDTAKKLVGVMMGGMQIDELDDMGWSAVQEFGNWVAGTTATELSKESCIIDVTTPIINEGESRLHSKNPFVSVPISTAIGDIRIHIAVKEE</sequence>
<dbReference type="PANTHER" id="PTHR39452:SF1">
    <property type="entry name" value="CHEY-P PHOSPHATASE CHEX"/>
    <property type="match status" value="1"/>
</dbReference>
<protein>
    <submittedName>
        <fullName evidence="3">Chemotaxis protein CheX</fullName>
    </submittedName>
</protein>
<dbReference type="PANTHER" id="PTHR39452">
    <property type="entry name" value="CHEY-P PHOSPHATASE CHEX"/>
    <property type="match status" value="1"/>
</dbReference>
<dbReference type="Pfam" id="PF13690">
    <property type="entry name" value="CheX"/>
    <property type="match status" value="1"/>
</dbReference>
<accession>A0A940WTJ4</accession>
<reference evidence="3" key="1">
    <citation type="submission" date="2021-03" db="EMBL/GenBank/DDBJ databases">
        <title>Bacillus suaedae sp. nov., isolated from Suaeda aralocaspica.</title>
        <authorList>
            <person name="Lei R.F.R."/>
        </authorList>
    </citation>
    <scope>NUCLEOTIDE SEQUENCE</scope>
    <source>
        <strain evidence="3">YZJH907-2</strain>
    </source>
</reference>
<dbReference type="AlphaFoldDB" id="A0A940WTJ4"/>
<gene>
    <name evidence="3" type="ORF">J7W16_10100</name>
</gene>
<proteinExistence type="predicted"/>
<dbReference type="InterPro" id="IPR028051">
    <property type="entry name" value="CheX-like_dom"/>
</dbReference>
<dbReference type="SUPFAM" id="SSF103039">
    <property type="entry name" value="CheC-like"/>
    <property type="match status" value="1"/>
</dbReference>
<dbReference type="EMBL" id="JAGKSQ010000003">
    <property type="protein sequence ID" value="MBP3951488.1"/>
    <property type="molecule type" value="Genomic_DNA"/>
</dbReference>
<name>A0A940WTJ4_9BACI</name>
<evidence type="ECO:0000313" key="3">
    <source>
        <dbReference type="EMBL" id="MBP3951488.1"/>
    </source>
</evidence>
<evidence type="ECO:0000259" key="2">
    <source>
        <dbReference type="Pfam" id="PF13690"/>
    </source>
</evidence>
<dbReference type="InterPro" id="IPR038756">
    <property type="entry name" value="CheX-like"/>
</dbReference>